<dbReference type="Proteomes" id="UP000613580">
    <property type="component" value="Unassembled WGS sequence"/>
</dbReference>
<dbReference type="PANTHER" id="PTHR24113:SF12">
    <property type="entry name" value="RAN GTPASE-ACTIVATING PROTEIN 1"/>
    <property type="match status" value="1"/>
</dbReference>
<feature type="region of interest" description="Disordered" evidence="4">
    <location>
        <begin position="47"/>
        <end position="72"/>
    </location>
</feature>
<feature type="compositionally biased region" description="Basic and acidic residues" evidence="4">
    <location>
        <begin position="104"/>
        <end position="116"/>
    </location>
</feature>
<evidence type="ECO:0000256" key="2">
    <source>
        <dbReference type="ARBA" id="ARBA00022614"/>
    </source>
</evidence>
<dbReference type="Pfam" id="PF13516">
    <property type="entry name" value="LRR_6"/>
    <property type="match status" value="3"/>
</dbReference>
<feature type="compositionally biased region" description="Acidic residues" evidence="4">
    <location>
        <begin position="952"/>
        <end position="961"/>
    </location>
</feature>
<evidence type="ECO:0000256" key="3">
    <source>
        <dbReference type="ARBA" id="ARBA00022737"/>
    </source>
</evidence>
<evidence type="ECO:0000313" key="5">
    <source>
        <dbReference type="EMBL" id="KAF7313978.1"/>
    </source>
</evidence>
<dbReference type="PANTHER" id="PTHR24113">
    <property type="entry name" value="RAN GTPASE-ACTIVATING PROTEIN 1"/>
    <property type="match status" value="1"/>
</dbReference>
<evidence type="ECO:0008006" key="7">
    <source>
        <dbReference type="Google" id="ProtNLM"/>
    </source>
</evidence>
<keyword evidence="3" id="KW-0677">Repeat</keyword>
<dbReference type="GO" id="GO:0048471">
    <property type="term" value="C:perinuclear region of cytoplasm"/>
    <property type="evidence" value="ECO:0007669"/>
    <property type="project" value="TreeGrafter"/>
</dbReference>
<feature type="compositionally biased region" description="Low complexity" evidence="4">
    <location>
        <begin position="1"/>
        <end position="18"/>
    </location>
</feature>
<dbReference type="GO" id="GO:0031267">
    <property type="term" value="F:small GTPase binding"/>
    <property type="evidence" value="ECO:0007669"/>
    <property type="project" value="TreeGrafter"/>
</dbReference>
<dbReference type="GO" id="GO:0005096">
    <property type="term" value="F:GTPase activator activity"/>
    <property type="evidence" value="ECO:0007669"/>
    <property type="project" value="UniProtKB-KW"/>
</dbReference>
<feature type="compositionally biased region" description="Polar residues" evidence="4">
    <location>
        <begin position="54"/>
        <end position="64"/>
    </location>
</feature>
<feature type="compositionally biased region" description="Low complexity" evidence="4">
    <location>
        <begin position="1088"/>
        <end position="1111"/>
    </location>
</feature>
<dbReference type="GO" id="GO:0005634">
    <property type="term" value="C:nucleus"/>
    <property type="evidence" value="ECO:0007669"/>
    <property type="project" value="TreeGrafter"/>
</dbReference>
<dbReference type="EMBL" id="JACAZE010000006">
    <property type="protein sequence ID" value="KAF7313978.1"/>
    <property type="molecule type" value="Genomic_DNA"/>
</dbReference>
<dbReference type="Pfam" id="PF00560">
    <property type="entry name" value="LRR_1"/>
    <property type="match status" value="1"/>
</dbReference>
<dbReference type="InterPro" id="IPR032675">
    <property type="entry name" value="LRR_dom_sf"/>
</dbReference>
<feature type="compositionally biased region" description="Basic and acidic residues" evidence="4">
    <location>
        <begin position="1016"/>
        <end position="1031"/>
    </location>
</feature>
<dbReference type="AlphaFoldDB" id="A0A8H6T8S5"/>
<organism evidence="5 6">
    <name type="scientific">Mycena chlorophos</name>
    <name type="common">Agaric fungus</name>
    <name type="synonym">Agaricus chlorophos</name>
    <dbReference type="NCBI Taxonomy" id="658473"/>
    <lineage>
        <taxon>Eukaryota</taxon>
        <taxon>Fungi</taxon>
        <taxon>Dikarya</taxon>
        <taxon>Basidiomycota</taxon>
        <taxon>Agaricomycotina</taxon>
        <taxon>Agaricomycetes</taxon>
        <taxon>Agaricomycetidae</taxon>
        <taxon>Agaricales</taxon>
        <taxon>Marasmiineae</taxon>
        <taxon>Mycenaceae</taxon>
        <taxon>Mycena</taxon>
    </lineage>
</organism>
<dbReference type="SMART" id="SM00368">
    <property type="entry name" value="LRR_RI"/>
    <property type="match status" value="8"/>
</dbReference>
<feature type="compositionally biased region" description="Basic and acidic residues" evidence="4">
    <location>
        <begin position="923"/>
        <end position="933"/>
    </location>
</feature>
<feature type="compositionally biased region" description="Pro residues" evidence="4">
    <location>
        <begin position="1064"/>
        <end position="1087"/>
    </location>
</feature>
<feature type="compositionally biased region" description="Low complexity" evidence="4">
    <location>
        <begin position="1052"/>
        <end position="1063"/>
    </location>
</feature>
<dbReference type="OrthoDB" id="120976at2759"/>
<proteinExistence type="predicted"/>
<dbReference type="GO" id="GO:0005829">
    <property type="term" value="C:cytosol"/>
    <property type="evidence" value="ECO:0007669"/>
    <property type="project" value="TreeGrafter"/>
</dbReference>
<feature type="region of interest" description="Disordered" evidence="4">
    <location>
        <begin position="909"/>
        <end position="1155"/>
    </location>
</feature>
<sequence>MSLHSPSLGPSSPSPSSSAVTIPIPGKSILKKPPPVQASFISRISRFLPVGDKGSSQPETSGGQTKDGPKDENARVLRRAHFILPELAVVYPISSVAPPSTPQLREEKRAIEDRERERRRRVLRKNSMSSMTASTDSASILTAGSGGEEEWWAMDKVESFYRECCEGCGETPDKGIAAALKNAPSTQPRSVDFSGVQLTFATASILADVLSIEWGLRKVTFRECDLDETTLKPILHSLLIPRTLSYLSIASNRRLKGNAWKLLGAYLTKATDLQFLDVSQNPLDKKAVEYVVSALGEYTPTVVSSSAASMLSFDSVSIESRDREYSNETRYGLGYGLDDSRDKHRNMSGAKRGLVSLKLEDCALRAAALETLCRAVRTSSLRNISLRHNRISPAGAVALALMIRDYPDVLAAPATAPTSPTTSTPPLPFGSANNSPMASPVLPHAVPALPGGKPLPPPRHPAQTITAAQTTYTPYVPRRRLQAAPPAVNTAAPPGKPVIASSVQGGVTARLIPDPAKEKEKEQRERDGPSAALLDKVRALDALPRVGALRTLDLKGNDLRTGITYIAQVLKRNRTLKVLNLSENKLDVACLVSLAEALKYNSSLETLDLSRNPCSGPGLEGIQSLRTAFTLNTALKRLFLSSTGMTSPGAIALAEFLPESASLLHLDLTENSVGLAGVMALSKGLEANFVMRCLDLNIPPGDEECARLCRDILNACVRNTEEAERRATGGAPGSGSQTPVEGVNGHANGVNGSAPSSGRGLGKGVWGLIEESELAKSIRLDEVKKLEGDPVVRARSCVAQLEAMYAPPASPSAPAPSAATHAALVKQAKELTHELSALIDATDDPSRMEELLMVNDELTSSISRGPPPAVRPSLTLTGLGIKWVAAVPVGGSDSASPSPSSINGHTIHEVQEEAEEDPLPTPRIDKGKARAIPEPEEPEKVLSPTALMIADSDGETDDEDEARLHFSPVEQMDEEGDVSESPTNRSRSWVEEEGEVFRKGNVLLGPEEMEGEYAGDELRKELLEAMVERPPPRPLTLADSFGVEQDAPNSPPEVNQQQQQQQPSPVPASPKPAPSPSPSADKPPPRPYISRSRSASNSIMSMLSPSPSVSSFKDIPEGGQGSPRTPSSPAPSSPLPNGAPRPYMPRTRSSTLDNR</sequence>
<keyword evidence="6" id="KW-1185">Reference proteome</keyword>
<feature type="compositionally biased region" description="Low complexity" evidence="4">
    <location>
        <begin position="127"/>
        <end position="139"/>
    </location>
</feature>
<accession>A0A8H6T8S5</accession>
<dbReference type="SUPFAM" id="SSF52047">
    <property type="entry name" value="RNI-like"/>
    <property type="match status" value="1"/>
</dbReference>
<keyword evidence="1" id="KW-0343">GTPase activation</keyword>
<name>A0A8H6T8S5_MYCCL</name>
<evidence type="ECO:0000256" key="4">
    <source>
        <dbReference type="SAM" id="MobiDB-lite"/>
    </source>
</evidence>
<feature type="compositionally biased region" description="Pro residues" evidence="4">
    <location>
        <begin position="1126"/>
        <end position="1143"/>
    </location>
</feature>
<dbReference type="InterPro" id="IPR001611">
    <property type="entry name" value="Leu-rich_rpt"/>
</dbReference>
<evidence type="ECO:0000256" key="1">
    <source>
        <dbReference type="ARBA" id="ARBA00022468"/>
    </source>
</evidence>
<gene>
    <name evidence="5" type="ORF">HMN09_00556300</name>
</gene>
<feature type="region of interest" description="Disordered" evidence="4">
    <location>
        <begin position="96"/>
        <end position="142"/>
    </location>
</feature>
<feature type="region of interest" description="Disordered" evidence="4">
    <location>
        <begin position="724"/>
        <end position="760"/>
    </location>
</feature>
<dbReference type="GO" id="GO:0006913">
    <property type="term" value="P:nucleocytoplasmic transport"/>
    <property type="evidence" value="ECO:0007669"/>
    <property type="project" value="TreeGrafter"/>
</dbReference>
<feature type="region of interest" description="Disordered" evidence="4">
    <location>
        <begin position="1"/>
        <end position="35"/>
    </location>
</feature>
<keyword evidence="2" id="KW-0433">Leucine-rich repeat</keyword>
<dbReference type="InterPro" id="IPR027038">
    <property type="entry name" value="RanGap"/>
</dbReference>
<comment type="caution">
    <text evidence="5">The sequence shown here is derived from an EMBL/GenBank/DDBJ whole genome shotgun (WGS) entry which is preliminary data.</text>
</comment>
<reference evidence="5" key="1">
    <citation type="submission" date="2020-05" db="EMBL/GenBank/DDBJ databases">
        <title>Mycena genomes resolve the evolution of fungal bioluminescence.</title>
        <authorList>
            <person name="Tsai I.J."/>
        </authorList>
    </citation>
    <scope>NUCLEOTIDE SEQUENCE</scope>
    <source>
        <strain evidence="5">110903Hualien_Pintung</strain>
    </source>
</reference>
<dbReference type="Gene3D" id="3.80.10.10">
    <property type="entry name" value="Ribonuclease Inhibitor"/>
    <property type="match status" value="4"/>
</dbReference>
<protein>
    <recommendedName>
        <fullName evidence="7">RNI-like protein</fullName>
    </recommendedName>
</protein>
<evidence type="ECO:0000313" key="6">
    <source>
        <dbReference type="Proteomes" id="UP000613580"/>
    </source>
</evidence>